<reference evidence="1" key="2">
    <citation type="submission" date="2015-02" db="UniProtKB">
        <authorList>
            <consortium name="EnsemblMetazoa"/>
        </authorList>
    </citation>
    <scope>IDENTIFICATION</scope>
</reference>
<sequence length="277" mass="33444">MRFVQLQNRKKAPLEAVIYYKCGPNFVAKRKGVFEFMLKQQSFTFWFRFWLTFSCYPVYTEISVIQKRWPRLTAHLALNIYRHFLQVPVSARQKFCMNLISALNETSSDTVENLREKSTKEVFECFRKKLHEYWKMAFAIALCDVFFKWLLSSDMHDKSQTYWLIPQQYLSPDYKPSIIEEFLTDEWKDKLFKLLGVDEKKIPWYREITDINRQLRPINVVKSSRADRSAYIKYIKLITKVIVKQKKKFKKQKIHNKKYKFLNPIIFIIGLKKSKLK</sequence>
<dbReference type="EnsemblMetazoa" id="SMAR013842-RA">
    <property type="protein sequence ID" value="SMAR013842-PA"/>
    <property type="gene ID" value="SMAR013842"/>
</dbReference>
<name>T1JJ11_STRMM</name>
<protein>
    <submittedName>
        <fullName evidence="1">Uncharacterized protein</fullName>
    </submittedName>
</protein>
<organism evidence="1 2">
    <name type="scientific">Strigamia maritima</name>
    <name type="common">European centipede</name>
    <name type="synonym">Geophilus maritimus</name>
    <dbReference type="NCBI Taxonomy" id="126957"/>
    <lineage>
        <taxon>Eukaryota</taxon>
        <taxon>Metazoa</taxon>
        <taxon>Ecdysozoa</taxon>
        <taxon>Arthropoda</taxon>
        <taxon>Myriapoda</taxon>
        <taxon>Chilopoda</taxon>
        <taxon>Pleurostigmophora</taxon>
        <taxon>Geophilomorpha</taxon>
        <taxon>Linotaeniidae</taxon>
        <taxon>Strigamia</taxon>
    </lineage>
</organism>
<dbReference type="AlphaFoldDB" id="T1JJ11"/>
<accession>T1JJ11</accession>
<dbReference type="STRING" id="126957.T1JJ11"/>
<keyword evidence="2" id="KW-1185">Reference proteome</keyword>
<dbReference type="EMBL" id="AFFK01019728">
    <property type="status" value="NOT_ANNOTATED_CDS"/>
    <property type="molecule type" value="Genomic_DNA"/>
</dbReference>
<dbReference type="eggNOG" id="ENOG502S1UW">
    <property type="taxonomic scope" value="Eukaryota"/>
</dbReference>
<reference evidence="2" key="1">
    <citation type="submission" date="2011-05" db="EMBL/GenBank/DDBJ databases">
        <authorList>
            <person name="Richards S.R."/>
            <person name="Qu J."/>
            <person name="Jiang H."/>
            <person name="Jhangiani S.N."/>
            <person name="Agravi P."/>
            <person name="Goodspeed R."/>
            <person name="Gross S."/>
            <person name="Mandapat C."/>
            <person name="Jackson L."/>
            <person name="Mathew T."/>
            <person name="Pu L."/>
            <person name="Thornton R."/>
            <person name="Saada N."/>
            <person name="Wilczek-Boney K.B."/>
            <person name="Lee S."/>
            <person name="Kovar C."/>
            <person name="Wu Y."/>
            <person name="Scherer S.E."/>
            <person name="Worley K.C."/>
            <person name="Muzny D.M."/>
            <person name="Gibbs R."/>
        </authorList>
    </citation>
    <scope>NUCLEOTIDE SEQUENCE</scope>
    <source>
        <strain evidence="2">Brora</strain>
    </source>
</reference>
<dbReference type="PhylomeDB" id="T1JJ11"/>
<evidence type="ECO:0000313" key="1">
    <source>
        <dbReference type="EnsemblMetazoa" id="SMAR013842-PA"/>
    </source>
</evidence>
<evidence type="ECO:0000313" key="2">
    <source>
        <dbReference type="Proteomes" id="UP000014500"/>
    </source>
</evidence>
<proteinExistence type="predicted"/>
<dbReference type="Proteomes" id="UP000014500">
    <property type="component" value="Unassembled WGS sequence"/>
</dbReference>
<dbReference type="HOGENOM" id="CLU_1005828_0_0_1"/>